<dbReference type="EMBL" id="JBHUKU010000001">
    <property type="protein sequence ID" value="MFD2457062.1"/>
    <property type="molecule type" value="Genomic_DNA"/>
</dbReference>
<feature type="compositionally biased region" description="Acidic residues" evidence="1">
    <location>
        <begin position="1"/>
        <end position="10"/>
    </location>
</feature>
<proteinExistence type="predicted"/>
<evidence type="ECO:0000313" key="3">
    <source>
        <dbReference type="Proteomes" id="UP001597419"/>
    </source>
</evidence>
<dbReference type="RefSeq" id="WP_345402035.1">
    <property type="nucleotide sequence ID" value="NZ_BAABHG010000013.1"/>
</dbReference>
<keyword evidence="3" id="KW-1185">Reference proteome</keyword>
<evidence type="ECO:0000313" key="2">
    <source>
        <dbReference type="EMBL" id="MFD2457062.1"/>
    </source>
</evidence>
<protein>
    <submittedName>
        <fullName evidence="2">Uncharacterized protein</fullName>
    </submittedName>
</protein>
<organism evidence="2 3">
    <name type="scientific">Amycolatopsis samaneae</name>
    <dbReference type="NCBI Taxonomy" id="664691"/>
    <lineage>
        <taxon>Bacteria</taxon>
        <taxon>Bacillati</taxon>
        <taxon>Actinomycetota</taxon>
        <taxon>Actinomycetes</taxon>
        <taxon>Pseudonocardiales</taxon>
        <taxon>Pseudonocardiaceae</taxon>
        <taxon>Amycolatopsis</taxon>
    </lineage>
</organism>
<dbReference type="Proteomes" id="UP001597419">
    <property type="component" value="Unassembled WGS sequence"/>
</dbReference>
<feature type="region of interest" description="Disordered" evidence="1">
    <location>
        <begin position="1"/>
        <end position="55"/>
    </location>
</feature>
<comment type="caution">
    <text evidence="2">The sequence shown here is derived from an EMBL/GenBank/DDBJ whole genome shotgun (WGS) entry which is preliminary data.</text>
</comment>
<reference evidence="3" key="1">
    <citation type="journal article" date="2019" name="Int. J. Syst. Evol. Microbiol.">
        <title>The Global Catalogue of Microorganisms (GCM) 10K type strain sequencing project: providing services to taxonomists for standard genome sequencing and annotation.</title>
        <authorList>
            <consortium name="The Broad Institute Genomics Platform"/>
            <consortium name="The Broad Institute Genome Sequencing Center for Infectious Disease"/>
            <person name="Wu L."/>
            <person name="Ma J."/>
        </authorList>
    </citation>
    <scope>NUCLEOTIDE SEQUENCE [LARGE SCALE GENOMIC DNA]</scope>
    <source>
        <strain evidence="3">CGMCC 4.7643</strain>
    </source>
</reference>
<name>A0ABW5G9B7_9PSEU</name>
<gene>
    <name evidence="2" type="ORF">ACFSYJ_00560</name>
</gene>
<accession>A0ABW5G9B7</accession>
<sequence length="55" mass="5871">MNEPFGEEDEQQPKLPDPQLPGDVPTAPGPDLTPGRTRDVDPPPGTEDQPGEPPD</sequence>
<evidence type="ECO:0000256" key="1">
    <source>
        <dbReference type="SAM" id="MobiDB-lite"/>
    </source>
</evidence>